<dbReference type="AlphaFoldDB" id="A0A917JWC4"/>
<gene>
    <name evidence="6" type="primary">hupB</name>
    <name evidence="6" type="ORF">GCM10007966_12920</name>
</gene>
<dbReference type="PANTHER" id="PTHR33175">
    <property type="entry name" value="DNA-BINDING PROTEIN HU"/>
    <property type="match status" value="1"/>
</dbReference>
<dbReference type="SMART" id="SM00411">
    <property type="entry name" value="BHL"/>
    <property type="match status" value="1"/>
</dbReference>
<dbReference type="CDD" id="cd13831">
    <property type="entry name" value="HU"/>
    <property type="match status" value="1"/>
</dbReference>
<dbReference type="EMBL" id="BMOB01000005">
    <property type="protein sequence ID" value="GGI85770.1"/>
    <property type="molecule type" value="Genomic_DNA"/>
</dbReference>
<organism evidence="6 7">
    <name type="scientific">Legionella impletisoli</name>
    <dbReference type="NCBI Taxonomy" id="343510"/>
    <lineage>
        <taxon>Bacteria</taxon>
        <taxon>Pseudomonadati</taxon>
        <taxon>Pseudomonadota</taxon>
        <taxon>Gammaproteobacteria</taxon>
        <taxon>Legionellales</taxon>
        <taxon>Legionellaceae</taxon>
        <taxon>Legionella</taxon>
    </lineage>
</organism>
<dbReference type="InterPro" id="IPR000119">
    <property type="entry name" value="Hist_DNA-bd"/>
</dbReference>
<keyword evidence="7" id="KW-1185">Reference proteome</keyword>
<reference evidence="6" key="1">
    <citation type="journal article" date="2014" name="Int. J. Syst. Evol. Microbiol.">
        <title>Complete genome sequence of Corynebacterium casei LMG S-19264T (=DSM 44701T), isolated from a smear-ripened cheese.</title>
        <authorList>
            <consortium name="US DOE Joint Genome Institute (JGI-PGF)"/>
            <person name="Walter F."/>
            <person name="Albersmeier A."/>
            <person name="Kalinowski J."/>
            <person name="Ruckert C."/>
        </authorList>
    </citation>
    <scope>NUCLEOTIDE SEQUENCE</scope>
    <source>
        <strain evidence="6">JCM 13919</strain>
    </source>
</reference>
<evidence type="ECO:0000256" key="2">
    <source>
        <dbReference type="ARBA" id="ARBA00010529"/>
    </source>
</evidence>
<comment type="caution">
    <text evidence="6">The sequence shown here is derived from an EMBL/GenBank/DDBJ whole genome shotgun (WGS) entry which is preliminary data.</text>
</comment>
<reference evidence="6" key="2">
    <citation type="submission" date="2020-09" db="EMBL/GenBank/DDBJ databases">
        <authorList>
            <person name="Sun Q."/>
            <person name="Ohkuma M."/>
        </authorList>
    </citation>
    <scope>NUCLEOTIDE SEQUENCE</scope>
    <source>
        <strain evidence="6">JCM 13919</strain>
    </source>
</reference>
<dbReference type="PANTHER" id="PTHR33175:SF3">
    <property type="entry name" value="DNA-BINDING PROTEIN HU-BETA"/>
    <property type="match status" value="1"/>
</dbReference>
<evidence type="ECO:0000313" key="6">
    <source>
        <dbReference type="EMBL" id="GGI85770.1"/>
    </source>
</evidence>
<keyword evidence="3" id="KW-0226">DNA condensation</keyword>
<dbReference type="OrthoDB" id="9799835at2"/>
<dbReference type="InterPro" id="IPR010992">
    <property type="entry name" value="IHF-like_DNA-bd_dom_sf"/>
</dbReference>
<protein>
    <submittedName>
        <fullName evidence="6">Transcriptional regulator</fullName>
    </submittedName>
</protein>
<evidence type="ECO:0000256" key="4">
    <source>
        <dbReference type="ARBA" id="ARBA00023125"/>
    </source>
</evidence>
<evidence type="ECO:0000313" key="7">
    <source>
        <dbReference type="Proteomes" id="UP000630149"/>
    </source>
</evidence>
<evidence type="ECO:0000256" key="5">
    <source>
        <dbReference type="RuleBase" id="RU003939"/>
    </source>
</evidence>
<evidence type="ECO:0000256" key="3">
    <source>
        <dbReference type="ARBA" id="ARBA00023067"/>
    </source>
</evidence>
<dbReference type="RefSeq" id="WP_131776709.1">
    <property type="nucleotide sequence ID" value="NZ_BMOB01000005.1"/>
</dbReference>
<dbReference type="SUPFAM" id="SSF47729">
    <property type="entry name" value="IHF-like DNA-binding proteins"/>
    <property type="match status" value="1"/>
</dbReference>
<dbReference type="PROSITE" id="PS00045">
    <property type="entry name" value="HISTONE_LIKE"/>
    <property type="match status" value="1"/>
</dbReference>
<dbReference type="Proteomes" id="UP000630149">
    <property type="component" value="Unassembled WGS sequence"/>
</dbReference>
<keyword evidence="4" id="KW-0238">DNA-binding</keyword>
<sequence>MNKSELVETIANRSGVTKATASKVLDLFMETVTDTLKKGDQVVLPGFGSFSTGNRSARTGRNPQTGQTIQIKASRVAKFKAGKSLKEAVQKEKA</sequence>
<comment type="function">
    <text evidence="1">Histone-like DNA-binding protein which is capable of wrapping DNA to stabilize it, and thus to prevent its denaturation under extreme environmental conditions.</text>
</comment>
<dbReference type="GO" id="GO:0003677">
    <property type="term" value="F:DNA binding"/>
    <property type="evidence" value="ECO:0007669"/>
    <property type="project" value="UniProtKB-KW"/>
</dbReference>
<dbReference type="GO" id="GO:0030527">
    <property type="term" value="F:structural constituent of chromatin"/>
    <property type="evidence" value="ECO:0007669"/>
    <property type="project" value="InterPro"/>
</dbReference>
<dbReference type="PRINTS" id="PR01727">
    <property type="entry name" value="DNABINDINGHU"/>
</dbReference>
<accession>A0A917JWC4</accession>
<proteinExistence type="inferred from homology"/>
<dbReference type="InterPro" id="IPR020816">
    <property type="entry name" value="Histone-like_DNA-bd_CS"/>
</dbReference>
<dbReference type="Gene3D" id="4.10.520.10">
    <property type="entry name" value="IHF-like DNA-binding proteins"/>
    <property type="match status" value="1"/>
</dbReference>
<dbReference type="Pfam" id="PF00216">
    <property type="entry name" value="Bac_DNA_binding"/>
    <property type="match status" value="1"/>
</dbReference>
<dbReference type="GO" id="GO:0030261">
    <property type="term" value="P:chromosome condensation"/>
    <property type="evidence" value="ECO:0007669"/>
    <property type="project" value="UniProtKB-KW"/>
</dbReference>
<evidence type="ECO:0000256" key="1">
    <source>
        <dbReference type="ARBA" id="ARBA00003819"/>
    </source>
</evidence>
<dbReference type="GO" id="GO:0005829">
    <property type="term" value="C:cytosol"/>
    <property type="evidence" value="ECO:0007669"/>
    <property type="project" value="TreeGrafter"/>
</dbReference>
<name>A0A917JWC4_9GAMM</name>
<comment type="similarity">
    <text evidence="2 5">Belongs to the bacterial histone-like protein family.</text>
</comment>